<reference evidence="2 3" key="1">
    <citation type="submission" date="2016-01" db="EMBL/GenBank/DDBJ databases">
        <authorList>
            <person name="McClelland M."/>
            <person name="Jain A."/>
            <person name="Saraogi P."/>
            <person name="Mendelson R."/>
            <person name="Westerman R."/>
            <person name="SanMiguel P."/>
            <person name="Csonka L."/>
        </authorList>
    </citation>
    <scope>NUCLEOTIDE SEQUENCE [LARGE SCALE GENOMIC DNA]</scope>
    <source>
        <strain evidence="2 3">R-53146</strain>
    </source>
</reference>
<evidence type="ECO:0000256" key="1">
    <source>
        <dbReference type="SAM" id="Phobius"/>
    </source>
</evidence>
<name>A0A0X3ASX1_9FLAO</name>
<accession>A0A0X3ASX1</accession>
<dbReference type="EMBL" id="FCOR01000013">
    <property type="protein sequence ID" value="CVK16958.1"/>
    <property type="molecule type" value="Genomic_DNA"/>
</dbReference>
<keyword evidence="1" id="KW-0472">Membrane</keyword>
<sequence length="67" mass="7894">MIITIFGGIISIRYKVIIYNLIRMDSVIDIIFWISTAISTWIVRSAIFKANYKFILSDYFGNNMFFD</sequence>
<evidence type="ECO:0000313" key="2">
    <source>
        <dbReference type="EMBL" id="CVK16958.1"/>
    </source>
</evidence>
<evidence type="ECO:0000313" key="3">
    <source>
        <dbReference type="Proteomes" id="UP000182761"/>
    </source>
</evidence>
<keyword evidence="1" id="KW-0812">Transmembrane</keyword>
<dbReference type="AlphaFoldDB" id="A0A0X3ASX1"/>
<dbReference type="Proteomes" id="UP000182761">
    <property type="component" value="Unassembled WGS sequence"/>
</dbReference>
<keyword evidence="3" id="KW-1185">Reference proteome</keyword>
<proteinExistence type="predicted"/>
<protein>
    <submittedName>
        <fullName evidence="2">Uncharacterized protein</fullName>
    </submittedName>
</protein>
<feature type="transmembrane region" description="Helical" evidence="1">
    <location>
        <begin position="30"/>
        <end position="47"/>
    </location>
</feature>
<gene>
    <name evidence="2" type="ORF">Ga0061079_11332</name>
</gene>
<organism evidence="2 3">
    <name type="scientific">Apibacter mensalis</name>
    <dbReference type="NCBI Taxonomy" id="1586267"/>
    <lineage>
        <taxon>Bacteria</taxon>
        <taxon>Pseudomonadati</taxon>
        <taxon>Bacteroidota</taxon>
        <taxon>Flavobacteriia</taxon>
        <taxon>Flavobacteriales</taxon>
        <taxon>Weeksellaceae</taxon>
        <taxon>Apibacter</taxon>
    </lineage>
</organism>
<keyword evidence="1" id="KW-1133">Transmembrane helix</keyword>